<organism evidence="1 2">
    <name type="scientific">Actinorhabdospora filicis</name>
    <dbReference type="NCBI Taxonomy" id="1785913"/>
    <lineage>
        <taxon>Bacteria</taxon>
        <taxon>Bacillati</taxon>
        <taxon>Actinomycetota</taxon>
        <taxon>Actinomycetes</taxon>
        <taxon>Micromonosporales</taxon>
        <taxon>Micromonosporaceae</taxon>
        <taxon>Actinorhabdospora</taxon>
    </lineage>
</organism>
<dbReference type="RefSeq" id="WP_285667225.1">
    <property type="nucleotide sequence ID" value="NZ_BSTX01000007.1"/>
</dbReference>
<protein>
    <submittedName>
        <fullName evidence="1">Uncharacterized protein</fullName>
    </submittedName>
</protein>
<comment type="caution">
    <text evidence="1">The sequence shown here is derived from an EMBL/GenBank/DDBJ whole genome shotgun (WGS) entry which is preliminary data.</text>
</comment>
<name>A0A9W6STI2_9ACTN</name>
<evidence type="ECO:0000313" key="2">
    <source>
        <dbReference type="Proteomes" id="UP001165079"/>
    </source>
</evidence>
<dbReference type="AlphaFoldDB" id="A0A9W6STI2"/>
<keyword evidence="2" id="KW-1185">Reference proteome</keyword>
<dbReference type="EMBL" id="BSTX01000007">
    <property type="protein sequence ID" value="GLZ81675.1"/>
    <property type="molecule type" value="Genomic_DNA"/>
</dbReference>
<reference evidence="1" key="1">
    <citation type="submission" date="2023-03" db="EMBL/GenBank/DDBJ databases">
        <title>Actinorhabdospora filicis NBRC 111898.</title>
        <authorList>
            <person name="Ichikawa N."/>
            <person name="Sato H."/>
            <person name="Tonouchi N."/>
        </authorList>
    </citation>
    <scope>NUCLEOTIDE SEQUENCE</scope>
    <source>
        <strain evidence="1">NBRC 111898</strain>
    </source>
</reference>
<proteinExistence type="predicted"/>
<dbReference type="Proteomes" id="UP001165079">
    <property type="component" value="Unassembled WGS sequence"/>
</dbReference>
<evidence type="ECO:0000313" key="1">
    <source>
        <dbReference type="EMBL" id="GLZ81675.1"/>
    </source>
</evidence>
<gene>
    <name evidence="1" type="ORF">Afil01_64820</name>
</gene>
<accession>A0A9W6STI2</accession>
<sequence>MGNTFTARGTTAVPDALSLSNGGTDAFFDVLMPAACDLAATPWELRLAVLLVDSGHRHLGVWEGFDLAELPWTGGWPHEKAFLLRVIDLAATGHGRDRLGYEPPFAAGYLADYRAMAAGFTPVPAVGTGWDAPPDPRHVERCREHGLFHGSYGCPWDGRPAWRVPTPPLC</sequence>